<evidence type="ECO:0008006" key="6">
    <source>
        <dbReference type="Google" id="ProtNLM"/>
    </source>
</evidence>
<evidence type="ECO:0000256" key="2">
    <source>
        <dbReference type="SAM" id="Phobius"/>
    </source>
</evidence>
<dbReference type="EMBL" id="VGLS01000961">
    <property type="protein sequence ID" value="MBM3226580.1"/>
    <property type="molecule type" value="Genomic_DNA"/>
</dbReference>
<evidence type="ECO:0000256" key="1">
    <source>
        <dbReference type="SAM" id="Coils"/>
    </source>
</evidence>
<feature type="coiled-coil region" evidence="1">
    <location>
        <begin position="420"/>
        <end position="447"/>
    </location>
</feature>
<feature type="transmembrane region" description="Helical" evidence="2">
    <location>
        <begin position="604"/>
        <end position="625"/>
    </location>
</feature>
<feature type="transmembrane region" description="Helical" evidence="2">
    <location>
        <begin position="520"/>
        <end position="537"/>
    </location>
</feature>
<dbReference type="AlphaFoldDB" id="A0A937W6E0"/>
<name>A0A937W6E0_UNCTE</name>
<evidence type="ECO:0000313" key="4">
    <source>
        <dbReference type="EMBL" id="MBM3226580.1"/>
    </source>
</evidence>
<evidence type="ECO:0000313" key="5">
    <source>
        <dbReference type="Proteomes" id="UP000712673"/>
    </source>
</evidence>
<feature type="signal peptide" evidence="3">
    <location>
        <begin position="1"/>
        <end position="18"/>
    </location>
</feature>
<gene>
    <name evidence="4" type="ORF">FJZ47_22680</name>
</gene>
<keyword evidence="1" id="KW-0175">Coiled coil</keyword>
<accession>A0A937W6E0</accession>
<reference evidence="4" key="1">
    <citation type="submission" date="2019-03" db="EMBL/GenBank/DDBJ databases">
        <title>Lake Tanganyika Metagenome-Assembled Genomes (MAGs).</title>
        <authorList>
            <person name="Tran P."/>
        </authorList>
    </citation>
    <scope>NUCLEOTIDE SEQUENCE</scope>
    <source>
        <strain evidence="4">K_DeepCast_65m_m2_066</strain>
    </source>
</reference>
<keyword evidence="2" id="KW-0472">Membrane</keyword>
<evidence type="ECO:0000256" key="3">
    <source>
        <dbReference type="SAM" id="SignalP"/>
    </source>
</evidence>
<feature type="chain" id="PRO_5036829085" description="Mechanosensitive ion channel" evidence="3">
    <location>
        <begin position="19"/>
        <end position="730"/>
    </location>
</feature>
<organism evidence="4 5">
    <name type="scientific">Tectimicrobiota bacterium</name>
    <dbReference type="NCBI Taxonomy" id="2528274"/>
    <lineage>
        <taxon>Bacteria</taxon>
        <taxon>Pseudomonadati</taxon>
        <taxon>Nitrospinota/Tectimicrobiota group</taxon>
        <taxon>Candidatus Tectimicrobiota</taxon>
    </lineage>
</organism>
<feature type="transmembrane region" description="Helical" evidence="2">
    <location>
        <begin position="567"/>
        <end position="589"/>
    </location>
</feature>
<sequence length="730" mass="82313">MMLALLLCLCLASGMPSAQTSPPAVTPTQEAGGPIRLDTVAARRETLQKRLDTLEQLLLSPEEAEVVRSTLDQQVKMLTALETALQKRQNYLAQLESLPRQVNVLNAERLKLASQEPRRFPEATEKLRLDYETQLQSTRTELEGLRNDLTAGELRLSSIAREIEQHTANRAQLEKDLLAARSDVARAPEQKSVLGARVELLDLRQQLQQGEIEMLEAEREWLSKRGPLRDAQLGLAQTRYAVLQQELELLKAALGKAISQESTSLSGAEENLERQLQKSTDPAESMLLHIRLETVRLRRRITEYRQQTNRLSDQTRAQEQRNTNEKQEAAYLVGLVEKYGSGERIAQRLQAAFTRLRQAQAELQLEATTRAMEVDLQALTGQELELEEQLYAFDRQTEARLRHVLSAMAMMAIGQREAEIARLHKALDEQKATLRECKQTLTALVQEQTKWLTLRRDYRRILEEADQFVLTKLFWLRDGQTIGLRTLRDAVGGIQVTGQRLQAQWHSMVQALPRQQSEAIRFWAVLVVGLLGVPWLLRRLGQRWRHHIATLLTAERAQEAIGTRSRVALLVGLYAARWPVYVSLLAWAWPRVMLPVQNPSVRELPLAAGLQFAALVLWCWSFGRASLRSGGWMSRYWGIRPAVGSALQRTLAAACLATLVFLVPRALLLHAPGGPEAVAGSLALARLCFTAYQAALIGLVAVMSRRGSALMTVILARSREADGRTWRFWP</sequence>
<feature type="coiled-coil region" evidence="1">
    <location>
        <begin position="128"/>
        <end position="260"/>
    </location>
</feature>
<protein>
    <recommendedName>
        <fullName evidence="6">Mechanosensitive ion channel</fullName>
    </recommendedName>
</protein>
<keyword evidence="3" id="KW-0732">Signal</keyword>
<feature type="transmembrane region" description="Helical" evidence="2">
    <location>
        <begin position="646"/>
        <end position="663"/>
    </location>
</feature>
<proteinExistence type="predicted"/>
<comment type="caution">
    <text evidence="4">The sequence shown here is derived from an EMBL/GenBank/DDBJ whole genome shotgun (WGS) entry which is preliminary data.</text>
</comment>
<feature type="non-terminal residue" evidence="4">
    <location>
        <position position="730"/>
    </location>
</feature>
<keyword evidence="2" id="KW-0812">Transmembrane</keyword>
<dbReference type="Proteomes" id="UP000712673">
    <property type="component" value="Unassembled WGS sequence"/>
</dbReference>
<keyword evidence="2" id="KW-1133">Transmembrane helix</keyword>
<feature type="transmembrane region" description="Helical" evidence="2">
    <location>
        <begin position="683"/>
        <end position="702"/>
    </location>
</feature>